<comment type="similarity">
    <text evidence="3">Belongs to the glycosyl hydrolase 62 family.</text>
</comment>
<comment type="catalytic activity">
    <reaction evidence="1">
        <text>Hydrolysis of terminal non-reducing alpha-L-arabinofuranoside residues in alpha-L-arabinosides.</text>
        <dbReference type="EC" id="3.2.1.55"/>
    </reaction>
</comment>
<evidence type="ECO:0000256" key="6">
    <source>
        <dbReference type="ARBA" id="ARBA00022729"/>
    </source>
</evidence>
<dbReference type="Pfam" id="PF03664">
    <property type="entry name" value="Glyco_hydro_62"/>
    <property type="match status" value="1"/>
</dbReference>
<dbReference type="InterPro" id="IPR005193">
    <property type="entry name" value="GH62_arabinosidase"/>
</dbReference>
<dbReference type="EC" id="3.2.1.55" evidence="4"/>
<comment type="subcellular location">
    <subcellularLocation>
        <location evidence="2">Secreted</location>
    </subcellularLocation>
</comment>
<evidence type="ECO:0000256" key="7">
    <source>
        <dbReference type="ARBA" id="ARBA00022801"/>
    </source>
</evidence>
<evidence type="ECO:0000256" key="8">
    <source>
        <dbReference type="ARBA" id="ARBA00023295"/>
    </source>
</evidence>
<comment type="caution">
    <text evidence="9">The sequence shown here is derived from an EMBL/GenBank/DDBJ whole genome shotgun (WGS) entry which is preliminary data.</text>
</comment>
<protein>
    <recommendedName>
        <fullName evidence="4">non-reducing end alpha-L-arabinofuranosidase</fullName>
        <ecNumber evidence="4">3.2.1.55</ecNumber>
    </recommendedName>
</protein>
<keyword evidence="6" id="KW-0732">Signal</keyword>
<evidence type="ECO:0000256" key="1">
    <source>
        <dbReference type="ARBA" id="ARBA00001462"/>
    </source>
</evidence>
<dbReference type="PANTHER" id="PTHR40631">
    <property type="entry name" value="ALPHA-L-ARABINOFURANOSIDASE AXHA-2-RELATED"/>
    <property type="match status" value="1"/>
</dbReference>
<dbReference type="PANTHER" id="PTHR40631:SF2">
    <property type="entry name" value="ALPHA-L-ARABINOFURANOSIDASE"/>
    <property type="match status" value="1"/>
</dbReference>
<proteinExistence type="inferred from homology"/>
<dbReference type="Gene3D" id="2.115.10.20">
    <property type="entry name" value="Glycosyl hydrolase domain, family 43"/>
    <property type="match status" value="1"/>
</dbReference>
<evidence type="ECO:0000313" key="10">
    <source>
        <dbReference type="Proteomes" id="UP000481153"/>
    </source>
</evidence>
<keyword evidence="5" id="KW-0964">Secreted</keyword>
<keyword evidence="10" id="KW-1185">Reference proteome</keyword>
<evidence type="ECO:0000313" key="9">
    <source>
        <dbReference type="EMBL" id="KAF0742701.1"/>
    </source>
</evidence>
<keyword evidence="8" id="KW-0326">Glycosidase</keyword>
<organism evidence="9 10">
    <name type="scientific">Aphanomyces euteiches</name>
    <dbReference type="NCBI Taxonomy" id="100861"/>
    <lineage>
        <taxon>Eukaryota</taxon>
        <taxon>Sar</taxon>
        <taxon>Stramenopiles</taxon>
        <taxon>Oomycota</taxon>
        <taxon>Saprolegniomycetes</taxon>
        <taxon>Saprolegniales</taxon>
        <taxon>Verrucalvaceae</taxon>
        <taxon>Aphanomyces</taxon>
    </lineage>
</organism>
<dbReference type="GO" id="GO:0046556">
    <property type="term" value="F:alpha-L-arabinofuranosidase activity"/>
    <property type="evidence" value="ECO:0007669"/>
    <property type="project" value="UniProtKB-EC"/>
</dbReference>
<evidence type="ECO:0000256" key="4">
    <source>
        <dbReference type="ARBA" id="ARBA00012670"/>
    </source>
</evidence>
<keyword evidence="7" id="KW-0378">Hydrolase</keyword>
<dbReference type="GO" id="GO:0005576">
    <property type="term" value="C:extracellular region"/>
    <property type="evidence" value="ECO:0007669"/>
    <property type="project" value="UniProtKB-SubCell"/>
</dbReference>
<dbReference type="EMBL" id="VJMJ01000025">
    <property type="protein sequence ID" value="KAF0742701.1"/>
    <property type="molecule type" value="Genomic_DNA"/>
</dbReference>
<dbReference type="AlphaFoldDB" id="A0A6G0XQV9"/>
<evidence type="ECO:0000256" key="5">
    <source>
        <dbReference type="ARBA" id="ARBA00022525"/>
    </source>
</evidence>
<dbReference type="VEuPathDB" id="FungiDB:AeMF1_017434"/>
<accession>A0A6G0XQV9</accession>
<dbReference type="Proteomes" id="UP000481153">
    <property type="component" value="Unassembled WGS sequence"/>
</dbReference>
<gene>
    <name evidence="9" type="ORF">Ae201684_002402</name>
</gene>
<evidence type="ECO:0000256" key="3">
    <source>
        <dbReference type="ARBA" id="ARBA00007396"/>
    </source>
</evidence>
<dbReference type="InterPro" id="IPR023296">
    <property type="entry name" value="Glyco_hydro_beta-prop_sf"/>
</dbReference>
<name>A0A6G0XQV9_9STRA</name>
<dbReference type="SUPFAM" id="SSF75005">
    <property type="entry name" value="Arabinanase/levansucrase/invertase"/>
    <property type="match status" value="1"/>
</dbReference>
<dbReference type="GO" id="GO:0046373">
    <property type="term" value="P:L-arabinose metabolic process"/>
    <property type="evidence" value="ECO:0007669"/>
    <property type="project" value="InterPro"/>
</dbReference>
<reference evidence="9 10" key="1">
    <citation type="submission" date="2019-07" db="EMBL/GenBank/DDBJ databases">
        <title>Genomics analysis of Aphanomyces spp. identifies a new class of oomycete effector associated with host adaptation.</title>
        <authorList>
            <person name="Gaulin E."/>
        </authorList>
    </citation>
    <scope>NUCLEOTIDE SEQUENCE [LARGE SCALE GENOMIC DNA]</scope>
    <source>
        <strain evidence="9 10">ATCC 201684</strain>
    </source>
</reference>
<evidence type="ECO:0000256" key="2">
    <source>
        <dbReference type="ARBA" id="ARBA00004613"/>
    </source>
</evidence>
<sequence length="147" mass="15929">MFVICDSANCYLFSSDDDGHLYRSQTSISNFPNGISQPVIAMQDTSNIYALFEASAVYKAGSQYLLLVEAIGSDGNRYFRSWTANSLGGSWTPLANTEANPFARSNNVVFAGSAWTKSISHANSSVPKQTKRSRSTCASLFVSSTKV</sequence>